<feature type="transmembrane region" description="Helical" evidence="6">
    <location>
        <begin position="348"/>
        <end position="367"/>
    </location>
</feature>
<organism evidence="7 8">
    <name type="scientific">Compostibacillus humi</name>
    <dbReference type="NCBI Taxonomy" id="1245525"/>
    <lineage>
        <taxon>Bacteria</taxon>
        <taxon>Bacillati</taxon>
        <taxon>Bacillota</taxon>
        <taxon>Bacilli</taxon>
        <taxon>Bacillales</taxon>
        <taxon>Bacillaceae</taxon>
        <taxon>Compostibacillus</taxon>
    </lineage>
</organism>
<keyword evidence="2" id="KW-1003">Cell membrane</keyword>
<feature type="transmembrane region" description="Helical" evidence="6">
    <location>
        <begin position="316"/>
        <end position="336"/>
    </location>
</feature>
<evidence type="ECO:0000256" key="3">
    <source>
        <dbReference type="ARBA" id="ARBA00022692"/>
    </source>
</evidence>
<dbReference type="GO" id="GO:0005886">
    <property type="term" value="C:plasma membrane"/>
    <property type="evidence" value="ECO:0007669"/>
    <property type="project" value="UniProtKB-SubCell"/>
</dbReference>
<feature type="transmembrane region" description="Helical" evidence="6">
    <location>
        <begin position="200"/>
        <end position="218"/>
    </location>
</feature>
<comment type="caution">
    <text evidence="7">The sequence shown here is derived from an EMBL/GenBank/DDBJ whole genome shotgun (WGS) entry which is preliminary data.</text>
</comment>
<evidence type="ECO:0000256" key="2">
    <source>
        <dbReference type="ARBA" id="ARBA00022475"/>
    </source>
</evidence>
<keyword evidence="3 6" id="KW-0812">Transmembrane</keyword>
<evidence type="ECO:0000313" key="7">
    <source>
        <dbReference type="EMBL" id="GFZ91630.1"/>
    </source>
</evidence>
<evidence type="ECO:0000256" key="6">
    <source>
        <dbReference type="SAM" id="Phobius"/>
    </source>
</evidence>
<dbReference type="AlphaFoldDB" id="A0A8J2TRH3"/>
<evidence type="ECO:0000313" key="8">
    <source>
        <dbReference type="Proteomes" id="UP000602050"/>
    </source>
</evidence>
<dbReference type="PANTHER" id="PTHR30250">
    <property type="entry name" value="PST FAMILY PREDICTED COLANIC ACID TRANSPORTER"/>
    <property type="match status" value="1"/>
</dbReference>
<dbReference type="PANTHER" id="PTHR30250:SF11">
    <property type="entry name" value="O-ANTIGEN TRANSPORTER-RELATED"/>
    <property type="match status" value="1"/>
</dbReference>
<evidence type="ECO:0000256" key="4">
    <source>
        <dbReference type="ARBA" id="ARBA00022989"/>
    </source>
</evidence>
<dbReference type="RefSeq" id="WP_188393454.1">
    <property type="nucleotide sequence ID" value="NZ_BMEV01000117.1"/>
</dbReference>
<evidence type="ECO:0008006" key="9">
    <source>
        <dbReference type="Google" id="ProtNLM"/>
    </source>
</evidence>
<keyword evidence="4 6" id="KW-1133">Transmembrane helix</keyword>
<dbReference type="InterPro" id="IPR002797">
    <property type="entry name" value="Polysacc_synth"/>
</dbReference>
<reference evidence="7" key="1">
    <citation type="journal article" date="2014" name="Int. J. Syst. Evol. Microbiol.">
        <title>Complete genome sequence of Corynebacterium casei LMG S-19264T (=DSM 44701T), isolated from a smear-ripened cheese.</title>
        <authorList>
            <consortium name="US DOE Joint Genome Institute (JGI-PGF)"/>
            <person name="Walter F."/>
            <person name="Albersmeier A."/>
            <person name="Kalinowski J."/>
            <person name="Ruckert C."/>
        </authorList>
    </citation>
    <scope>NUCLEOTIDE SEQUENCE</scope>
    <source>
        <strain evidence="7">CGMCC 1.12360</strain>
    </source>
</reference>
<sequence>MYRLLKGISWIFLGNIIASLIKWLILVLIARILTPYEVGAYSLAFALTAPIALFTNLKLRSLYITEKDAYFSDYLFARNITSIIALLVVVILGLTLYPEYLLLLILVGLNKFYDLHSELFYSHPHIYSKFGDIGKLMILKHIILIIFFAFSLYLSRSLIFSLAVQAVVQILVFYFIEKKIIEIKYRVTYTKVNYSNVNKIIKLGLPLGLSLMIVSLYNNFPRYILEYSHSQELLGYFSAIAYIVTAGNLLMRSVSQNFLPILTRLLQKGNVRKFKVYVYGYLPIFSTILGIILIFGSSVFGRSLLTFVYGSEYSEYIEVLILISIAVTINFISWNFDTALMAMRYISIQPKISVVVLIVSIVLSIYLVNKYSIYGAAMTIIVTNLVQLILRVVFVFYGLKKYKYK</sequence>
<dbReference type="InterPro" id="IPR050833">
    <property type="entry name" value="Poly_Biosynth_Transport"/>
</dbReference>
<feature type="transmembrane region" description="Helical" evidence="6">
    <location>
        <begin position="373"/>
        <end position="399"/>
    </location>
</feature>
<feature type="transmembrane region" description="Helical" evidence="6">
    <location>
        <begin position="233"/>
        <end position="255"/>
    </location>
</feature>
<feature type="transmembrane region" description="Helical" evidence="6">
    <location>
        <begin position="276"/>
        <end position="296"/>
    </location>
</feature>
<evidence type="ECO:0000256" key="5">
    <source>
        <dbReference type="ARBA" id="ARBA00023136"/>
    </source>
</evidence>
<accession>A0A8J2TRH3</accession>
<gene>
    <name evidence="7" type="ORF">GCM10010978_32660</name>
</gene>
<evidence type="ECO:0000256" key="1">
    <source>
        <dbReference type="ARBA" id="ARBA00004651"/>
    </source>
</evidence>
<reference evidence="7" key="2">
    <citation type="submission" date="2020-09" db="EMBL/GenBank/DDBJ databases">
        <authorList>
            <person name="Sun Q."/>
            <person name="Zhou Y."/>
        </authorList>
    </citation>
    <scope>NUCLEOTIDE SEQUENCE</scope>
    <source>
        <strain evidence="7">CGMCC 1.12360</strain>
    </source>
</reference>
<feature type="transmembrane region" description="Helical" evidence="6">
    <location>
        <begin position="158"/>
        <end position="176"/>
    </location>
</feature>
<proteinExistence type="predicted"/>
<dbReference type="EMBL" id="BMEV01000117">
    <property type="protein sequence ID" value="GFZ91630.1"/>
    <property type="molecule type" value="Genomic_DNA"/>
</dbReference>
<dbReference type="Pfam" id="PF01943">
    <property type="entry name" value="Polysacc_synt"/>
    <property type="match status" value="1"/>
</dbReference>
<keyword evidence="5 6" id="KW-0472">Membrane</keyword>
<keyword evidence="8" id="KW-1185">Reference proteome</keyword>
<feature type="transmembrane region" description="Helical" evidence="6">
    <location>
        <begin position="75"/>
        <end position="94"/>
    </location>
</feature>
<name>A0A8J2TRH3_9BACI</name>
<comment type="subcellular location">
    <subcellularLocation>
        <location evidence="1">Cell membrane</location>
        <topology evidence="1">Multi-pass membrane protein</topology>
    </subcellularLocation>
</comment>
<feature type="transmembrane region" description="Helical" evidence="6">
    <location>
        <begin position="38"/>
        <end position="55"/>
    </location>
</feature>
<dbReference type="Proteomes" id="UP000602050">
    <property type="component" value="Unassembled WGS sequence"/>
</dbReference>
<protein>
    <recommendedName>
        <fullName evidence="9">O-antigen/teichoic acid export membrane protein</fullName>
    </recommendedName>
</protein>
<feature type="transmembrane region" description="Helical" evidence="6">
    <location>
        <begin position="12"/>
        <end position="32"/>
    </location>
</feature>